<feature type="compositionally biased region" description="Low complexity" evidence="1">
    <location>
        <begin position="75"/>
        <end position="85"/>
    </location>
</feature>
<sequence>MAAPAPSEMDIDKPYCTPGLRLYQIMMQKERDARLINQERLRGLIRGYKQEIEFFCAHDPVEYERLTGHSQRDPAGVAAGNAGARAGERWQPHFPKA</sequence>
<evidence type="ECO:0000313" key="3">
    <source>
        <dbReference type="Proteomes" id="UP000295382"/>
    </source>
</evidence>
<gene>
    <name evidence="2" type="ORF">EDC30_101531</name>
</gene>
<protein>
    <submittedName>
        <fullName evidence="2">Uncharacterized protein</fullName>
    </submittedName>
</protein>
<dbReference type="EMBL" id="SLZQ01000001">
    <property type="protein sequence ID" value="TCS39575.1"/>
    <property type="molecule type" value="Genomic_DNA"/>
</dbReference>
<dbReference type="AlphaFoldDB" id="A0A4R3I4B2"/>
<evidence type="ECO:0000313" key="2">
    <source>
        <dbReference type="EMBL" id="TCS39575.1"/>
    </source>
</evidence>
<proteinExistence type="predicted"/>
<keyword evidence="3" id="KW-1185">Reference proteome</keyword>
<feature type="region of interest" description="Disordered" evidence="1">
    <location>
        <begin position="67"/>
        <end position="97"/>
    </location>
</feature>
<accession>A0A4R3I4B2</accession>
<dbReference type="Proteomes" id="UP000295382">
    <property type="component" value="Unassembled WGS sequence"/>
</dbReference>
<organism evidence="2 3">
    <name type="scientific">Paucimonas lemoignei</name>
    <name type="common">Pseudomonas lemoignei</name>
    <dbReference type="NCBI Taxonomy" id="29443"/>
    <lineage>
        <taxon>Bacteria</taxon>
        <taxon>Pseudomonadati</taxon>
        <taxon>Pseudomonadota</taxon>
        <taxon>Betaproteobacteria</taxon>
        <taxon>Burkholderiales</taxon>
        <taxon>Burkholderiaceae</taxon>
        <taxon>Paucimonas</taxon>
    </lineage>
</organism>
<comment type="caution">
    <text evidence="2">The sequence shown here is derived from an EMBL/GenBank/DDBJ whole genome shotgun (WGS) entry which is preliminary data.</text>
</comment>
<evidence type="ECO:0000256" key="1">
    <source>
        <dbReference type="SAM" id="MobiDB-lite"/>
    </source>
</evidence>
<name>A0A4R3I4B2_PAULE</name>
<reference evidence="2 3" key="1">
    <citation type="submission" date="2019-03" db="EMBL/GenBank/DDBJ databases">
        <title>Genomic Encyclopedia of Type Strains, Phase IV (KMG-IV): sequencing the most valuable type-strain genomes for metagenomic binning, comparative biology and taxonomic classification.</title>
        <authorList>
            <person name="Goeker M."/>
        </authorList>
    </citation>
    <scope>NUCLEOTIDE SEQUENCE [LARGE SCALE GENOMIC DNA]</scope>
    <source>
        <strain evidence="2 3">DSM 7445</strain>
    </source>
</reference>